<dbReference type="InterPro" id="IPR001509">
    <property type="entry name" value="Epimerase_deHydtase"/>
</dbReference>
<dbReference type="Gene3D" id="3.40.50.720">
    <property type="entry name" value="NAD(P)-binding Rossmann-like Domain"/>
    <property type="match status" value="1"/>
</dbReference>
<dbReference type="SUPFAM" id="SSF51735">
    <property type="entry name" value="NAD(P)-binding Rossmann-fold domains"/>
    <property type="match status" value="1"/>
</dbReference>
<dbReference type="Pfam" id="PF01370">
    <property type="entry name" value="Epimerase"/>
    <property type="match status" value="1"/>
</dbReference>
<dbReference type="AlphaFoldDB" id="A0A3B1CSM2"/>
<feature type="non-terminal residue" evidence="3">
    <location>
        <position position="242"/>
    </location>
</feature>
<dbReference type="InterPro" id="IPR005888">
    <property type="entry name" value="dTDP_Gluc_deHydtase"/>
</dbReference>
<evidence type="ECO:0000259" key="2">
    <source>
        <dbReference type="Pfam" id="PF01370"/>
    </source>
</evidence>
<dbReference type="EC" id="4.2.1.46" evidence="3"/>
<dbReference type="EMBL" id="UOGI01000107">
    <property type="protein sequence ID" value="VAX31372.1"/>
    <property type="molecule type" value="Genomic_DNA"/>
</dbReference>
<dbReference type="GO" id="GO:0008460">
    <property type="term" value="F:dTDP-glucose 4,6-dehydratase activity"/>
    <property type="evidence" value="ECO:0007669"/>
    <property type="project" value="UniProtKB-EC"/>
</dbReference>
<feature type="domain" description="NAD-dependent epimerase/dehydratase" evidence="2">
    <location>
        <begin position="3"/>
        <end position="241"/>
    </location>
</feature>
<sequence>MKILVTGGCGFIGSNFIRYILKKYPDYEVVNLDALTYAGNRENLKDIEADQRYQFIHGRIEDTKTVSNALKGTDMVVNFAAESHVDRSIIDTQPFLMTNIVGLQALVDSVRSAGIRKFIHLSTDEVYGSLETDDGCFTEETPLAPNSPYSASKAAGDLLIRACIKTYGFPAVIVRPSNNYGPFQYPEKLIPLMITNLMDKRPVPVYGKGENIRDWLFVEDTCTAIDTIMHRGRPGEVYNVGG</sequence>
<evidence type="ECO:0000256" key="1">
    <source>
        <dbReference type="ARBA" id="ARBA00007637"/>
    </source>
</evidence>
<dbReference type="CDD" id="cd05246">
    <property type="entry name" value="dTDP_GD_SDR_e"/>
    <property type="match status" value="1"/>
</dbReference>
<accession>A0A3B1CSM2</accession>
<organism evidence="3">
    <name type="scientific">hydrothermal vent metagenome</name>
    <dbReference type="NCBI Taxonomy" id="652676"/>
    <lineage>
        <taxon>unclassified sequences</taxon>
        <taxon>metagenomes</taxon>
        <taxon>ecological metagenomes</taxon>
    </lineage>
</organism>
<dbReference type="InterPro" id="IPR036291">
    <property type="entry name" value="NAD(P)-bd_dom_sf"/>
</dbReference>
<dbReference type="GO" id="GO:0009225">
    <property type="term" value="P:nucleotide-sugar metabolic process"/>
    <property type="evidence" value="ECO:0007669"/>
    <property type="project" value="InterPro"/>
</dbReference>
<reference evidence="3" key="1">
    <citation type="submission" date="2018-06" db="EMBL/GenBank/DDBJ databases">
        <authorList>
            <person name="Zhirakovskaya E."/>
        </authorList>
    </citation>
    <scope>NUCLEOTIDE SEQUENCE</scope>
</reference>
<comment type="similarity">
    <text evidence="1">Belongs to the NAD(P)-dependent epimerase/dehydratase family.</text>
</comment>
<dbReference type="PANTHER" id="PTHR43000">
    <property type="entry name" value="DTDP-D-GLUCOSE 4,6-DEHYDRATASE-RELATED"/>
    <property type="match status" value="1"/>
</dbReference>
<protein>
    <submittedName>
        <fullName evidence="3">dTDP-glucose 4,6-dehydratase</fullName>
        <ecNumber evidence="3">4.2.1.46</ecNumber>
    </submittedName>
</protein>
<evidence type="ECO:0000313" key="3">
    <source>
        <dbReference type="EMBL" id="VAX31372.1"/>
    </source>
</evidence>
<dbReference type="FunFam" id="3.40.50.720:FF:000304">
    <property type="entry name" value="UDP-glucose 4,6-dehydratase"/>
    <property type="match status" value="1"/>
</dbReference>
<name>A0A3B1CSM2_9ZZZZ</name>
<keyword evidence="3" id="KW-0456">Lyase</keyword>
<proteinExistence type="inferred from homology"/>
<gene>
    <name evidence="3" type="ORF">MNBD_NITROSPIRAE03-1530</name>
</gene>